<proteinExistence type="predicted"/>
<protein>
    <submittedName>
        <fullName evidence="3">Uncharacterized protein</fullName>
    </submittedName>
</protein>
<evidence type="ECO:0000256" key="2">
    <source>
        <dbReference type="SAM" id="Phobius"/>
    </source>
</evidence>
<accession>A0A7S7LDB0</accession>
<dbReference type="Proteomes" id="UP000593906">
    <property type="component" value="Chromosome 8"/>
</dbReference>
<feature type="compositionally biased region" description="Basic and acidic residues" evidence="1">
    <location>
        <begin position="111"/>
        <end position="122"/>
    </location>
</feature>
<evidence type="ECO:0000256" key="1">
    <source>
        <dbReference type="SAM" id="MobiDB-lite"/>
    </source>
</evidence>
<name>A0A7S7LDB0_CRYPV</name>
<reference evidence="3 4" key="1">
    <citation type="submission" date="2019-09" db="EMBL/GenBank/DDBJ databases">
        <title>Consistent, comparative and evidence-based genome assembly and annotation for Cryptosporidium parvum, C. hominis and C. tyzzeri.</title>
        <authorList>
            <person name="Baptista R.P."/>
            <person name="Li Y."/>
            <person name="Sateriale A."/>
            <person name="Ansell B."/>
            <person name="Jex A."/>
            <person name="Sanders M."/>
            <person name="Brooks K."/>
            <person name="Tracey A."/>
            <person name="Berriman M."/>
            <person name="Striepen B."/>
            <person name="Cotton J.A."/>
            <person name="Kissinger J.C."/>
        </authorList>
    </citation>
    <scope>NUCLEOTIDE SEQUENCE [LARGE SCALE GENOMIC DNA]</scope>
    <source>
        <strain evidence="3 4">IOWA-ATCC</strain>
    </source>
</reference>
<feature type="compositionally biased region" description="Basic and acidic residues" evidence="1">
    <location>
        <begin position="63"/>
        <end position="77"/>
    </location>
</feature>
<evidence type="ECO:0000313" key="4">
    <source>
        <dbReference type="Proteomes" id="UP000593906"/>
    </source>
</evidence>
<dbReference type="EMBL" id="CP044415">
    <property type="protein sequence ID" value="QOY40305.1"/>
    <property type="molecule type" value="Genomic_DNA"/>
</dbReference>
<keyword evidence="2" id="KW-1133">Transmembrane helix</keyword>
<gene>
    <name evidence="3" type="ORF">CPATCC_004418</name>
</gene>
<feature type="region of interest" description="Disordered" evidence="1">
    <location>
        <begin position="54"/>
        <end position="87"/>
    </location>
</feature>
<feature type="compositionally biased region" description="Basic residues" evidence="1">
    <location>
        <begin position="123"/>
        <end position="138"/>
    </location>
</feature>
<organism evidence="3 4">
    <name type="scientific">Cryptosporidium parvum</name>
    <dbReference type="NCBI Taxonomy" id="5807"/>
    <lineage>
        <taxon>Eukaryota</taxon>
        <taxon>Sar</taxon>
        <taxon>Alveolata</taxon>
        <taxon>Apicomplexa</taxon>
        <taxon>Conoidasida</taxon>
        <taxon>Coccidia</taxon>
        <taxon>Eucoccidiorida</taxon>
        <taxon>Eimeriorina</taxon>
        <taxon>Cryptosporidiidae</taxon>
        <taxon>Cryptosporidium</taxon>
    </lineage>
</organism>
<dbReference type="AlphaFoldDB" id="A0A7S7LDB0"/>
<keyword evidence="2" id="KW-0472">Membrane</keyword>
<dbReference type="VEuPathDB" id="CryptoDB:CPATCC_0005660"/>
<sequence>MLLNKNSSSKSFCFTFLVLFYLCVYLYLYEEKIVVRTYTISLVKLQTLPNVDEIDQRSTGSNPERKHDDGDQTKAEDTTGVVGGTYGPVRCRYPSAPGFQILSVVDMGPTKNKEGNGNEGHRLRNRHKRGSGKNRKRNSSGLKPHTDSGNDADCESTE</sequence>
<feature type="transmembrane region" description="Helical" evidence="2">
    <location>
        <begin position="12"/>
        <end position="29"/>
    </location>
</feature>
<feature type="region of interest" description="Disordered" evidence="1">
    <location>
        <begin position="104"/>
        <end position="158"/>
    </location>
</feature>
<evidence type="ECO:0000313" key="3">
    <source>
        <dbReference type="EMBL" id="QOY40305.1"/>
    </source>
</evidence>
<keyword evidence="2" id="KW-0812">Transmembrane</keyword>